<proteinExistence type="predicted"/>
<dbReference type="AlphaFoldDB" id="A0ABD0XJJ4"/>
<dbReference type="EMBL" id="JAGEUA010000001">
    <property type="protein sequence ID" value="KAL1021608.1"/>
    <property type="molecule type" value="Genomic_DNA"/>
</dbReference>
<reference evidence="2 3" key="1">
    <citation type="submission" date="2024-06" db="EMBL/GenBank/DDBJ databases">
        <authorList>
            <person name="Pan Q."/>
            <person name="Wen M."/>
            <person name="Jouanno E."/>
            <person name="Zahm M."/>
            <person name="Klopp C."/>
            <person name="Cabau C."/>
            <person name="Louis A."/>
            <person name="Berthelot C."/>
            <person name="Parey E."/>
            <person name="Roest Crollius H."/>
            <person name="Montfort J."/>
            <person name="Robinson-Rechavi M."/>
            <person name="Bouchez O."/>
            <person name="Lampietro C."/>
            <person name="Lopez Roques C."/>
            <person name="Donnadieu C."/>
            <person name="Postlethwait J."/>
            <person name="Bobe J."/>
            <person name="Verreycken H."/>
            <person name="Guiguen Y."/>
        </authorList>
    </citation>
    <scope>NUCLEOTIDE SEQUENCE [LARGE SCALE GENOMIC DNA]</scope>
    <source>
        <strain evidence="2">Up_M1</strain>
        <tissue evidence="2">Testis</tissue>
    </source>
</reference>
<evidence type="ECO:0000256" key="1">
    <source>
        <dbReference type="SAM" id="MobiDB-lite"/>
    </source>
</evidence>
<dbReference type="Proteomes" id="UP001557470">
    <property type="component" value="Unassembled WGS sequence"/>
</dbReference>
<feature type="region of interest" description="Disordered" evidence="1">
    <location>
        <begin position="40"/>
        <end position="73"/>
    </location>
</feature>
<feature type="region of interest" description="Disordered" evidence="1">
    <location>
        <begin position="1"/>
        <end position="28"/>
    </location>
</feature>
<name>A0ABD0XJJ4_UMBPY</name>
<protein>
    <submittedName>
        <fullName evidence="2">Uncharacterized protein</fullName>
    </submittedName>
</protein>
<accession>A0ABD0XJJ4</accession>
<organism evidence="2 3">
    <name type="scientific">Umbra pygmaea</name>
    <name type="common">Eastern mudminnow</name>
    <dbReference type="NCBI Taxonomy" id="75934"/>
    <lineage>
        <taxon>Eukaryota</taxon>
        <taxon>Metazoa</taxon>
        <taxon>Chordata</taxon>
        <taxon>Craniata</taxon>
        <taxon>Vertebrata</taxon>
        <taxon>Euteleostomi</taxon>
        <taxon>Actinopterygii</taxon>
        <taxon>Neopterygii</taxon>
        <taxon>Teleostei</taxon>
        <taxon>Protacanthopterygii</taxon>
        <taxon>Esociformes</taxon>
        <taxon>Umbridae</taxon>
        <taxon>Umbra</taxon>
    </lineage>
</organism>
<gene>
    <name evidence="2" type="ORF">UPYG_G00015500</name>
</gene>
<evidence type="ECO:0000313" key="2">
    <source>
        <dbReference type="EMBL" id="KAL1021608.1"/>
    </source>
</evidence>
<comment type="caution">
    <text evidence="2">The sequence shown here is derived from an EMBL/GenBank/DDBJ whole genome shotgun (WGS) entry which is preliminary data.</text>
</comment>
<sequence length="73" mass="8087">MQFHLDLGGGQSISTQQNDEDNAVDPNELAESLRRINGLKNNDAPIRGSLGHIYDSSDRQCGRRRRGGPRDLP</sequence>
<keyword evidence="3" id="KW-1185">Reference proteome</keyword>
<evidence type="ECO:0000313" key="3">
    <source>
        <dbReference type="Proteomes" id="UP001557470"/>
    </source>
</evidence>